<evidence type="ECO:0000313" key="3">
    <source>
        <dbReference type="Proteomes" id="UP000595437"/>
    </source>
</evidence>
<sequence length="136" mass="15181">MEPETVIQGLDCTPEVEVLSVSQQRKTTTLGNGDQVINEEPEDIGLPSEPNTVPEATEKSTENQNCEVSSEGDASEGPNEETTRLEVSVRQPLETELATIRNYRRDLIQSTGKRERSVSHGSPERKRTQPKLHKRI</sequence>
<dbReference type="Proteomes" id="UP000595437">
    <property type="component" value="Chromosome 2"/>
</dbReference>
<feature type="region of interest" description="Disordered" evidence="1">
    <location>
        <begin position="21"/>
        <end position="90"/>
    </location>
</feature>
<dbReference type="AlphaFoldDB" id="A0A7T8KJR1"/>
<keyword evidence="3" id="KW-1185">Reference proteome</keyword>
<name>A0A7T8KJR1_CALRO</name>
<gene>
    <name evidence="2" type="ORF">FKW44_002162</name>
</gene>
<accession>A0A7T8KJR1</accession>
<feature type="compositionally biased region" description="Polar residues" evidence="1">
    <location>
        <begin position="21"/>
        <end position="32"/>
    </location>
</feature>
<dbReference type="EMBL" id="CP045891">
    <property type="protein sequence ID" value="QQP57240.1"/>
    <property type="molecule type" value="Genomic_DNA"/>
</dbReference>
<feature type="compositionally biased region" description="Basic and acidic residues" evidence="1">
    <location>
        <begin position="103"/>
        <end position="127"/>
    </location>
</feature>
<protein>
    <submittedName>
        <fullName evidence="2">Uncharacterized protein</fullName>
    </submittedName>
</protein>
<evidence type="ECO:0000256" key="1">
    <source>
        <dbReference type="SAM" id="MobiDB-lite"/>
    </source>
</evidence>
<organism evidence="2 3">
    <name type="scientific">Caligus rogercresseyi</name>
    <name type="common">Sea louse</name>
    <dbReference type="NCBI Taxonomy" id="217165"/>
    <lineage>
        <taxon>Eukaryota</taxon>
        <taxon>Metazoa</taxon>
        <taxon>Ecdysozoa</taxon>
        <taxon>Arthropoda</taxon>
        <taxon>Crustacea</taxon>
        <taxon>Multicrustacea</taxon>
        <taxon>Hexanauplia</taxon>
        <taxon>Copepoda</taxon>
        <taxon>Siphonostomatoida</taxon>
        <taxon>Caligidae</taxon>
        <taxon>Caligus</taxon>
    </lineage>
</organism>
<proteinExistence type="predicted"/>
<reference evidence="3" key="1">
    <citation type="submission" date="2021-01" db="EMBL/GenBank/DDBJ databases">
        <title>Caligus Genome Assembly.</title>
        <authorList>
            <person name="Gallardo-Escarate C."/>
        </authorList>
    </citation>
    <scope>NUCLEOTIDE SEQUENCE [LARGE SCALE GENOMIC DNA]</scope>
</reference>
<feature type="region of interest" description="Disordered" evidence="1">
    <location>
        <begin position="102"/>
        <end position="136"/>
    </location>
</feature>
<evidence type="ECO:0000313" key="2">
    <source>
        <dbReference type="EMBL" id="QQP57240.1"/>
    </source>
</evidence>